<evidence type="ECO:0000313" key="3">
    <source>
        <dbReference type="EMBL" id="SKB35293.1"/>
    </source>
</evidence>
<keyword evidence="4" id="KW-1185">Reference proteome</keyword>
<name>A0A0Q3I4R6_9HYPH</name>
<organism evidence="2 4">
    <name type="scientific">Bosea thiooxidans</name>
    <dbReference type="NCBI Taxonomy" id="53254"/>
    <lineage>
        <taxon>Bacteria</taxon>
        <taxon>Pseudomonadati</taxon>
        <taxon>Pseudomonadota</taxon>
        <taxon>Alphaproteobacteria</taxon>
        <taxon>Hyphomicrobiales</taxon>
        <taxon>Boseaceae</taxon>
        <taxon>Bosea</taxon>
    </lineage>
</organism>
<evidence type="ECO:0000259" key="1">
    <source>
        <dbReference type="Pfam" id="PF14534"/>
    </source>
</evidence>
<evidence type="ECO:0000313" key="4">
    <source>
        <dbReference type="Proteomes" id="UP000051562"/>
    </source>
</evidence>
<reference evidence="3 5" key="2">
    <citation type="submission" date="2017-02" db="EMBL/GenBank/DDBJ databases">
        <authorList>
            <person name="Peterson S.W."/>
        </authorList>
    </citation>
    <scope>NUCLEOTIDE SEQUENCE [LARGE SCALE GENOMIC DNA]</scope>
    <source>
        <strain evidence="3 5">DSM 9653</strain>
    </source>
</reference>
<proteinExistence type="predicted"/>
<sequence>MTDDEKAIRQVVASWMAASRAGDLATVLGLMSDDVVFMTPGQEPFGKETFAAAMKAMGDTEIEGKSEIVELQVLGDWAFIRNRIDITARPTGSAPVRRAGYTLTLLRKEADGAWRLARDANLLTLRS</sequence>
<dbReference type="Proteomes" id="UP000190130">
    <property type="component" value="Unassembled WGS sequence"/>
</dbReference>
<evidence type="ECO:0000313" key="2">
    <source>
        <dbReference type="EMBL" id="KQK29709.1"/>
    </source>
</evidence>
<evidence type="ECO:0000313" key="5">
    <source>
        <dbReference type="Proteomes" id="UP000190130"/>
    </source>
</evidence>
<dbReference type="Pfam" id="PF14534">
    <property type="entry name" value="DUF4440"/>
    <property type="match status" value="1"/>
</dbReference>
<dbReference type="InterPro" id="IPR032710">
    <property type="entry name" value="NTF2-like_dom_sf"/>
</dbReference>
<dbReference type="STRING" id="53254.SAMN05660750_00271"/>
<feature type="domain" description="DUF4440" evidence="1">
    <location>
        <begin position="8"/>
        <end position="116"/>
    </location>
</feature>
<dbReference type="OrthoDB" id="1633822at2"/>
<keyword evidence="2" id="KW-0413">Isomerase</keyword>
<dbReference type="EMBL" id="FUYX01000001">
    <property type="protein sequence ID" value="SKB35293.1"/>
    <property type="molecule type" value="Genomic_DNA"/>
</dbReference>
<dbReference type="Proteomes" id="UP000051562">
    <property type="component" value="Unassembled WGS sequence"/>
</dbReference>
<dbReference type="EMBL" id="LMAR01000045">
    <property type="protein sequence ID" value="KQK29709.1"/>
    <property type="molecule type" value="Genomic_DNA"/>
</dbReference>
<dbReference type="SUPFAM" id="SSF54427">
    <property type="entry name" value="NTF2-like"/>
    <property type="match status" value="1"/>
</dbReference>
<gene>
    <name evidence="2" type="ORF">ARD30_04960</name>
    <name evidence="3" type="ORF">SAMN05660750_00271</name>
</gene>
<dbReference type="AlphaFoldDB" id="A0A0Q3I4R6"/>
<dbReference type="Gene3D" id="3.10.450.50">
    <property type="match status" value="1"/>
</dbReference>
<dbReference type="GO" id="GO:0016853">
    <property type="term" value="F:isomerase activity"/>
    <property type="evidence" value="ECO:0007669"/>
    <property type="project" value="UniProtKB-KW"/>
</dbReference>
<protein>
    <submittedName>
        <fullName evidence="2">Ketosteroid isomerase</fullName>
    </submittedName>
</protein>
<dbReference type="NCBIfam" id="TIGR02246">
    <property type="entry name" value="SgcJ/EcaC family oxidoreductase"/>
    <property type="match status" value="1"/>
</dbReference>
<accession>A0A0Q3I4R6</accession>
<dbReference type="InterPro" id="IPR027843">
    <property type="entry name" value="DUF4440"/>
</dbReference>
<reference evidence="2 4" key="1">
    <citation type="submission" date="2015-10" db="EMBL/GenBank/DDBJ databases">
        <title>Draft genome of Bosea thiooxidans.</title>
        <authorList>
            <person name="Wang X."/>
        </authorList>
    </citation>
    <scope>NUCLEOTIDE SEQUENCE [LARGE SCALE GENOMIC DNA]</scope>
    <source>
        <strain evidence="2 4">CGMCC 9174</strain>
    </source>
</reference>
<dbReference type="InterPro" id="IPR011944">
    <property type="entry name" value="Steroid_delta5-4_isomerase"/>
</dbReference>
<dbReference type="RefSeq" id="WP_055728859.1">
    <property type="nucleotide sequence ID" value="NZ_FUYX01000001.1"/>
</dbReference>